<dbReference type="InterPro" id="IPR024930">
    <property type="entry name" value="Skp_dom_sf"/>
</dbReference>
<gene>
    <name evidence="4" type="ORF">Dxin01_04236</name>
</gene>
<keyword evidence="5" id="KW-1185">Reference proteome</keyword>
<protein>
    <recommendedName>
        <fullName evidence="6">Periplasmic chaperone for outer membrane proteins Skp</fullName>
    </recommendedName>
</protein>
<dbReference type="SMART" id="SM00935">
    <property type="entry name" value="OmpH"/>
    <property type="match status" value="1"/>
</dbReference>
<evidence type="ECO:0000313" key="4">
    <source>
        <dbReference type="EMBL" id="GAA5504462.1"/>
    </source>
</evidence>
<evidence type="ECO:0000256" key="2">
    <source>
        <dbReference type="ARBA" id="ARBA00022729"/>
    </source>
</evidence>
<feature type="signal peptide" evidence="3">
    <location>
        <begin position="1"/>
        <end position="26"/>
    </location>
</feature>
<name>A0ABP9VGX8_9DEIO</name>
<reference evidence="4 5" key="1">
    <citation type="submission" date="2024-02" db="EMBL/GenBank/DDBJ databases">
        <title>Deinococcus xinjiangensis NBRC 107630.</title>
        <authorList>
            <person name="Ichikawa N."/>
            <person name="Katano-Makiyama Y."/>
            <person name="Hidaka K."/>
        </authorList>
    </citation>
    <scope>NUCLEOTIDE SEQUENCE [LARGE SCALE GENOMIC DNA]</scope>
    <source>
        <strain evidence="4 5">NBRC 107630</strain>
    </source>
</reference>
<sequence>MKINAKALAPIALVAAFGLGTLAPHAQTPAAKVGFVNVDTLFAAHPNDKDVKALQTKFQTELADLDTKIKAIDSKGAAATATDKDQRTQLVATYNAKLKDYDTQMKAKAGPVEQSVDKAINDYAKANGFSIVMDRAVAQQSGLVVYADTSTDITEGVKKNVK</sequence>
<feature type="chain" id="PRO_5046768259" description="Periplasmic chaperone for outer membrane proteins Skp" evidence="3">
    <location>
        <begin position="27"/>
        <end position="162"/>
    </location>
</feature>
<dbReference type="Proteomes" id="UP001458946">
    <property type="component" value="Unassembled WGS sequence"/>
</dbReference>
<evidence type="ECO:0000256" key="1">
    <source>
        <dbReference type="ARBA" id="ARBA00009091"/>
    </source>
</evidence>
<dbReference type="Gene3D" id="3.30.910.20">
    <property type="entry name" value="Skp domain"/>
    <property type="match status" value="1"/>
</dbReference>
<evidence type="ECO:0008006" key="6">
    <source>
        <dbReference type="Google" id="ProtNLM"/>
    </source>
</evidence>
<dbReference type="InterPro" id="IPR005632">
    <property type="entry name" value="Chaperone_Skp"/>
</dbReference>
<evidence type="ECO:0000256" key="3">
    <source>
        <dbReference type="SAM" id="SignalP"/>
    </source>
</evidence>
<proteinExistence type="inferred from homology"/>
<dbReference type="RefSeq" id="WP_353544418.1">
    <property type="nucleotide sequence ID" value="NZ_BAABRN010000129.1"/>
</dbReference>
<keyword evidence="2 3" id="KW-0732">Signal</keyword>
<comment type="similarity">
    <text evidence="1">Belongs to the Skp family.</text>
</comment>
<comment type="caution">
    <text evidence="4">The sequence shown here is derived from an EMBL/GenBank/DDBJ whole genome shotgun (WGS) entry which is preliminary data.</text>
</comment>
<dbReference type="SUPFAM" id="SSF111384">
    <property type="entry name" value="OmpH-like"/>
    <property type="match status" value="1"/>
</dbReference>
<dbReference type="PANTHER" id="PTHR35089">
    <property type="entry name" value="CHAPERONE PROTEIN SKP"/>
    <property type="match status" value="1"/>
</dbReference>
<accession>A0ABP9VGX8</accession>
<evidence type="ECO:0000313" key="5">
    <source>
        <dbReference type="Proteomes" id="UP001458946"/>
    </source>
</evidence>
<dbReference type="PANTHER" id="PTHR35089:SF1">
    <property type="entry name" value="CHAPERONE PROTEIN SKP"/>
    <property type="match status" value="1"/>
</dbReference>
<dbReference type="Pfam" id="PF03938">
    <property type="entry name" value="OmpH"/>
    <property type="match status" value="1"/>
</dbReference>
<dbReference type="EMBL" id="BAABRN010000129">
    <property type="protein sequence ID" value="GAA5504462.1"/>
    <property type="molecule type" value="Genomic_DNA"/>
</dbReference>
<organism evidence="4 5">
    <name type="scientific">Deinococcus xinjiangensis</name>
    <dbReference type="NCBI Taxonomy" id="457454"/>
    <lineage>
        <taxon>Bacteria</taxon>
        <taxon>Thermotogati</taxon>
        <taxon>Deinococcota</taxon>
        <taxon>Deinococci</taxon>
        <taxon>Deinococcales</taxon>
        <taxon>Deinococcaceae</taxon>
        <taxon>Deinococcus</taxon>
    </lineage>
</organism>